<dbReference type="Gene3D" id="1.20.1070.10">
    <property type="entry name" value="Rhodopsin 7-helix transmembrane proteins"/>
    <property type="match status" value="1"/>
</dbReference>
<feature type="transmembrane region" description="Helical" evidence="5">
    <location>
        <begin position="177"/>
        <end position="196"/>
    </location>
</feature>
<dbReference type="Proteomes" id="UP000663862">
    <property type="component" value="Unassembled WGS sequence"/>
</dbReference>
<feature type="transmembrane region" description="Helical" evidence="5">
    <location>
        <begin position="216"/>
        <end position="237"/>
    </location>
</feature>
<dbReference type="PROSITE" id="PS50262">
    <property type="entry name" value="G_PROTEIN_RECEP_F1_2"/>
    <property type="match status" value="1"/>
</dbReference>
<evidence type="ECO:0000256" key="2">
    <source>
        <dbReference type="ARBA" id="ARBA00022692"/>
    </source>
</evidence>
<dbReference type="InterPro" id="IPR052954">
    <property type="entry name" value="GPCR-Ligand_Int"/>
</dbReference>
<dbReference type="InterPro" id="IPR000276">
    <property type="entry name" value="GPCR_Rhodpsn"/>
</dbReference>
<dbReference type="PRINTS" id="PR00237">
    <property type="entry name" value="GPCRRHODOPSN"/>
</dbReference>
<comment type="caution">
    <text evidence="7">The sequence shown here is derived from an EMBL/GenBank/DDBJ whole genome shotgun (WGS) entry which is preliminary data.</text>
</comment>
<dbReference type="EMBL" id="CAJOBQ010000697">
    <property type="protein sequence ID" value="CAF4404368.1"/>
    <property type="molecule type" value="Genomic_DNA"/>
</dbReference>
<evidence type="ECO:0000256" key="4">
    <source>
        <dbReference type="ARBA" id="ARBA00023136"/>
    </source>
</evidence>
<name>A0A820PG75_9BILA</name>
<keyword evidence="3 5" id="KW-1133">Transmembrane helix</keyword>
<evidence type="ECO:0000259" key="6">
    <source>
        <dbReference type="PROSITE" id="PS50262"/>
    </source>
</evidence>
<dbReference type="GO" id="GO:0016020">
    <property type="term" value="C:membrane"/>
    <property type="evidence" value="ECO:0007669"/>
    <property type="project" value="UniProtKB-SubCell"/>
</dbReference>
<evidence type="ECO:0000256" key="1">
    <source>
        <dbReference type="ARBA" id="ARBA00004370"/>
    </source>
</evidence>
<organism evidence="7 8">
    <name type="scientific">Rotaria socialis</name>
    <dbReference type="NCBI Taxonomy" id="392032"/>
    <lineage>
        <taxon>Eukaryota</taxon>
        <taxon>Metazoa</taxon>
        <taxon>Spiralia</taxon>
        <taxon>Gnathifera</taxon>
        <taxon>Rotifera</taxon>
        <taxon>Eurotatoria</taxon>
        <taxon>Bdelloidea</taxon>
        <taxon>Philodinida</taxon>
        <taxon>Philodinidae</taxon>
        <taxon>Rotaria</taxon>
    </lineage>
</organism>
<evidence type="ECO:0000313" key="8">
    <source>
        <dbReference type="Proteomes" id="UP000663862"/>
    </source>
</evidence>
<reference evidence="7" key="1">
    <citation type="submission" date="2021-02" db="EMBL/GenBank/DDBJ databases">
        <authorList>
            <person name="Nowell W R."/>
        </authorList>
    </citation>
    <scope>NUCLEOTIDE SEQUENCE</scope>
</reference>
<dbReference type="Gene3D" id="2.40.10.500">
    <property type="match status" value="1"/>
</dbReference>
<feature type="transmembrane region" description="Helical" evidence="5">
    <location>
        <begin position="249"/>
        <end position="268"/>
    </location>
</feature>
<evidence type="ECO:0000256" key="5">
    <source>
        <dbReference type="SAM" id="Phobius"/>
    </source>
</evidence>
<accession>A0A820PG75</accession>
<dbReference type="PANTHER" id="PTHR46641:SF2">
    <property type="entry name" value="FMRFAMIDE RECEPTOR"/>
    <property type="match status" value="1"/>
</dbReference>
<keyword evidence="2 5" id="KW-0812">Transmembrane</keyword>
<dbReference type="SUPFAM" id="SSF101898">
    <property type="entry name" value="NHL repeat"/>
    <property type="match status" value="1"/>
</dbReference>
<evidence type="ECO:0000313" key="7">
    <source>
        <dbReference type="EMBL" id="CAF4404368.1"/>
    </source>
</evidence>
<gene>
    <name evidence="7" type="ORF">TSG867_LOCUS13227</name>
</gene>
<dbReference type="GO" id="GO:0004930">
    <property type="term" value="F:G protein-coupled receptor activity"/>
    <property type="evidence" value="ECO:0007669"/>
    <property type="project" value="InterPro"/>
</dbReference>
<dbReference type="InterPro" id="IPR017452">
    <property type="entry name" value="GPCR_Rhodpsn_7TM"/>
</dbReference>
<feature type="transmembrane region" description="Helical" evidence="5">
    <location>
        <begin position="108"/>
        <end position="133"/>
    </location>
</feature>
<sequence>MGTFYVADYNNHRIVRWFNGSTSGNVIMAEQGVGIGIPQVPYSYDLAFDLQGNLYVTELLNSRIRMFPIDKSSCVKEATINLIKNTMPSNSSNPNVDRSLNYIILFRLVVWGHACLALSLFGIVGNIITIIVLMSPSLRIISTNMYLIALSCSNILFLLIFIPSYPVRYLLGYSAYITKQPVLTVEILLTPIGLPIDRLISIKFPSKSKHILTKRVTLMTILFIYIFSIVYCTPYLLEQSYVPELKQCHLTNIVVFYISTNFLLYFVFGKKIRLTLIQYVSNIFSKHPQSTFTTINLQSSNAQKTIADDTYQSAYNENQITLSTV</sequence>
<proteinExistence type="predicted"/>
<dbReference type="PANTHER" id="PTHR46641">
    <property type="entry name" value="FMRFAMIDE RECEPTOR-RELATED"/>
    <property type="match status" value="1"/>
</dbReference>
<comment type="subcellular location">
    <subcellularLocation>
        <location evidence="1">Membrane</location>
    </subcellularLocation>
</comment>
<dbReference type="AlphaFoldDB" id="A0A820PG75"/>
<dbReference type="SUPFAM" id="SSF81321">
    <property type="entry name" value="Family A G protein-coupled receptor-like"/>
    <property type="match status" value="1"/>
</dbReference>
<protein>
    <recommendedName>
        <fullName evidence="6">G-protein coupled receptors family 1 profile domain-containing protein</fullName>
    </recommendedName>
</protein>
<keyword evidence="4 5" id="KW-0472">Membrane</keyword>
<feature type="domain" description="G-protein coupled receptors family 1 profile" evidence="6">
    <location>
        <begin position="125"/>
        <end position="325"/>
    </location>
</feature>
<evidence type="ECO:0000256" key="3">
    <source>
        <dbReference type="ARBA" id="ARBA00022989"/>
    </source>
</evidence>
<feature type="transmembrane region" description="Helical" evidence="5">
    <location>
        <begin position="145"/>
        <end position="165"/>
    </location>
</feature>